<protein>
    <submittedName>
        <fullName evidence="1">Uncharacterized protein</fullName>
    </submittedName>
</protein>
<reference evidence="1" key="1">
    <citation type="submission" date="2022-02" db="EMBL/GenBank/DDBJ databases">
        <title>Plant Genome Project.</title>
        <authorList>
            <person name="Zhang R.-G."/>
        </authorList>
    </citation>
    <scope>NUCLEOTIDE SEQUENCE</scope>
    <source>
        <strain evidence="1">AT1</strain>
    </source>
</reference>
<organism evidence="1 2">
    <name type="scientific">Rhododendron molle</name>
    <name type="common">Chinese azalea</name>
    <name type="synonym">Azalea mollis</name>
    <dbReference type="NCBI Taxonomy" id="49168"/>
    <lineage>
        <taxon>Eukaryota</taxon>
        <taxon>Viridiplantae</taxon>
        <taxon>Streptophyta</taxon>
        <taxon>Embryophyta</taxon>
        <taxon>Tracheophyta</taxon>
        <taxon>Spermatophyta</taxon>
        <taxon>Magnoliopsida</taxon>
        <taxon>eudicotyledons</taxon>
        <taxon>Gunneridae</taxon>
        <taxon>Pentapetalae</taxon>
        <taxon>asterids</taxon>
        <taxon>Ericales</taxon>
        <taxon>Ericaceae</taxon>
        <taxon>Ericoideae</taxon>
        <taxon>Rhodoreae</taxon>
        <taxon>Rhododendron</taxon>
    </lineage>
</organism>
<accession>A0ACC0MVW0</accession>
<evidence type="ECO:0000313" key="2">
    <source>
        <dbReference type="Proteomes" id="UP001062846"/>
    </source>
</evidence>
<sequence length="190" mass="19283">MAKEPGIAGPTTTPSAASRSSGPGPAPCAVSRYSRPQSCPENTSSFVDLKMSRSFRDRERGEFERGCLTAKFMSSPTFTVRTHPMAAKTTSSARKADGADVEHLHDGQGGDAGAVEVRVLGEFFPDRVLRGGDLGDGDLAGVVVGVDGEGDVVAETVDGAAEEVEAGTKVGDGGRGEGPDGGEDGGGVNG</sequence>
<dbReference type="EMBL" id="CM046394">
    <property type="protein sequence ID" value="KAI8544891.1"/>
    <property type="molecule type" value="Genomic_DNA"/>
</dbReference>
<comment type="caution">
    <text evidence="1">The sequence shown here is derived from an EMBL/GenBank/DDBJ whole genome shotgun (WGS) entry which is preliminary data.</text>
</comment>
<evidence type="ECO:0000313" key="1">
    <source>
        <dbReference type="EMBL" id="KAI8544891.1"/>
    </source>
</evidence>
<dbReference type="Proteomes" id="UP001062846">
    <property type="component" value="Chromosome 7"/>
</dbReference>
<proteinExistence type="predicted"/>
<name>A0ACC0MVW0_RHOML</name>
<keyword evidence="2" id="KW-1185">Reference proteome</keyword>
<gene>
    <name evidence="1" type="ORF">RHMOL_Rhmol07G0000700</name>
</gene>